<name>A0ABQ3FK84_9GAMM</name>
<dbReference type="Pfam" id="PF08905">
    <property type="entry name" value="DUF1850"/>
    <property type="match status" value="1"/>
</dbReference>
<sequence length="172" mass="19757">MSRRRGWLALYALVLLLVFCWPRPWLVVSELHAQGTLERRYVFPGDDGTRFSLCWQHSVEREDWIETFALSKGAIRVVSSRFKTFGAGVPDTGQASRLEQGWVVLDDIARPVDPLLVQAAAREHYRMGYGGYWLDLGALGPAPTLRFQQQRLPPVMVLAGLWRPWWHRMTHG</sequence>
<proteinExistence type="predicted"/>
<dbReference type="InterPro" id="IPR015001">
    <property type="entry name" value="DUF1850"/>
</dbReference>
<keyword evidence="2" id="KW-1185">Reference proteome</keyword>
<evidence type="ECO:0008006" key="3">
    <source>
        <dbReference type="Google" id="ProtNLM"/>
    </source>
</evidence>
<organism evidence="1 2">
    <name type="scientific">Kushneria pakistanensis</name>
    <dbReference type="NCBI Taxonomy" id="1508770"/>
    <lineage>
        <taxon>Bacteria</taxon>
        <taxon>Pseudomonadati</taxon>
        <taxon>Pseudomonadota</taxon>
        <taxon>Gammaproteobacteria</taxon>
        <taxon>Oceanospirillales</taxon>
        <taxon>Halomonadaceae</taxon>
        <taxon>Kushneria</taxon>
    </lineage>
</organism>
<accession>A0ABQ3FK84</accession>
<comment type="caution">
    <text evidence="1">The sequence shown here is derived from an EMBL/GenBank/DDBJ whole genome shotgun (WGS) entry which is preliminary data.</text>
</comment>
<evidence type="ECO:0000313" key="1">
    <source>
        <dbReference type="EMBL" id="GHC27943.1"/>
    </source>
</evidence>
<dbReference type="Proteomes" id="UP000604243">
    <property type="component" value="Unassembled WGS sequence"/>
</dbReference>
<reference evidence="2" key="1">
    <citation type="journal article" date="2019" name="Int. J. Syst. Evol. Microbiol.">
        <title>The Global Catalogue of Microorganisms (GCM) 10K type strain sequencing project: providing services to taxonomists for standard genome sequencing and annotation.</title>
        <authorList>
            <consortium name="The Broad Institute Genomics Platform"/>
            <consortium name="The Broad Institute Genome Sequencing Center for Infectious Disease"/>
            <person name="Wu L."/>
            <person name="Ma J."/>
        </authorList>
    </citation>
    <scope>NUCLEOTIDE SEQUENCE [LARGE SCALE GENOMIC DNA]</scope>
    <source>
        <strain evidence="2">KCTC 42082</strain>
    </source>
</reference>
<dbReference type="RefSeq" id="WP_189518082.1">
    <property type="nucleotide sequence ID" value="NZ_BMZM01000003.1"/>
</dbReference>
<evidence type="ECO:0000313" key="2">
    <source>
        <dbReference type="Proteomes" id="UP000604243"/>
    </source>
</evidence>
<protein>
    <recommendedName>
        <fullName evidence="3">DUF1850 domain-containing protein</fullName>
    </recommendedName>
</protein>
<gene>
    <name evidence="1" type="ORF">GCM10010082_21470</name>
</gene>
<dbReference type="EMBL" id="BMZM01000003">
    <property type="protein sequence ID" value="GHC27943.1"/>
    <property type="molecule type" value="Genomic_DNA"/>
</dbReference>